<name>W6S0R4_9CLOT</name>
<accession>W6S0R4</accession>
<protein>
    <submittedName>
        <fullName evidence="5">Transcriptional regulator, AraC family</fullName>
    </submittedName>
</protein>
<dbReference type="Gene3D" id="3.20.80.10">
    <property type="entry name" value="Regulatory factor, effector binding domain"/>
    <property type="match status" value="1"/>
</dbReference>
<reference evidence="5 6" key="1">
    <citation type="submission" date="2013-11" db="EMBL/GenBank/DDBJ databases">
        <title>Complete genome sequence of Clostridum sp. M2/40.</title>
        <authorList>
            <person name="Wibberg D."/>
            <person name="Puehler A."/>
            <person name="Schlueter A."/>
        </authorList>
    </citation>
    <scope>NUCLEOTIDE SEQUENCE [LARGE SCALE GENOMIC DNA]</scope>
    <source>
        <strain evidence="6">M2/40</strain>
    </source>
</reference>
<dbReference type="InterPro" id="IPR020449">
    <property type="entry name" value="Tscrpt_reg_AraC-type_HTH"/>
</dbReference>
<dbReference type="InterPro" id="IPR009057">
    <property type="entry name" value="Homeodomain-like_sf"/>
</dbReference>
<dbReference type="eggNOG" id="COG3708">
    <property type="taxonomic scope" value="Bacteria"/>
</dbReference>
<dbReference type="KEGG" id="clt:CM240_3231"/>
<dbReference type="HOGENOM" id="CLU_000445_81_1_9"/>
<dbReference type="PATRIC" id="fig|1216932.3.peg.3205"/>
<dbReference type="Pfam" id="PF14526">
    <property type="entry name" value="Cass2"/>
    <property type="match status" value="1"/>
</dbReference>
<dbReference type="GO" id="GO:0003700">
    <property type="term" value="F:DNA-binding transcription factor activity"/>
    <property type="evidence" value="ECO:0007669"/>
    <property type="project" value="InterPro"/>
</dbReference>
<keyword evidence="3" id="KW-0804">Transcription</keyword>
<dbReference type="RefSeq" id="WP_044040518.1">
    <property type="nucleotide sequence ID" value="NZ_HG917869.1"/>
</dbReference>
<dbReference type="Gene3D" id="1.10.10.60">
    <property type="entry name" value="Homeodomain-like"/>
    <property type="match status" value="2"/>
</dbReference>
<dbReference type="eggNOG" id="COG2207">
    <property type="taxonomic scope" value="Bacteria"/>
</dbReference>
<dbReference type="SUPFAM" id="SSF46689">
    <property type="entry name" value="Homeodomain-like"/>
    <property type="match status" value="2"/>
</dbReference>
<dbReference type="PANTHER" id="PTHR47504">
    <property type="entry name" value="RIGHT ORIGIN-BINDING PROTEIN"/>
    <property type="match status" value="1"/>
</dbReference>
<gene>
    <name evidence="5" type="primary">ydeE</name>
    <name evidence="5" type="ORF">CM240_3231</name>
</gene>
<dbReference type="InterPro" id="IPR050959">
    <property type="entry name" value="MarA-like"/>
</dbReference>
<proteinExistence type="predicted"/>
<dbReference type="PRINTS" id="PR00032">
    <property type="entry name" value="HTHARAC"/>
</dbReference>
<dbReference type="InterPro" id="IPR010499">
    <property type="entry name" value="AraC_E-bd"/>
</dbReference>
<dbReference type="Pfam" id="PF12833">
    <property type="entry name" value="HTH_18"/>
    <property type="match status" value="1"/>
</dbReference>
<evidence type="ECO:0000313" key="6">
    <source>
        <dbReference type="Proteomes" id="UP000019426"/>
    </source>
</evidence>
<evidence type="ECO:0000256" key="2">
    <source>
        <dbReference type="ARBA" id="ARBA00023125"/>
    </source>
</evidence>
<feature type="domain" description="HTH araC/xylS-type" evidence="4">
    <location>
        <begin position="8"/>
        <end position="106"/>
    </location>
</feature>
<keyword evidence="1" id="KW-0805">Transcription regulation</keyword>
<evidence type="ECO:0000259" key="4">
    <source>
        <dbReference type="PROSITE" id="PS01124"/>
    </source>
</evidence>
<evidence type="ECO:0000256" key="1">
    <source>
        <dbReference type="ARBA" id="ARBA00023015"/>
    </source>
</evidence>
<dbReference type="GO" id="GO:0043565">
    <property type="term" value="F:sequence-specific DNA binding"/>
    <property type="evidence" value="ECO:0007669"/>
    <property type="project" value="InterPro"/>
</dbReference>
<evidence type="ECO:0000313" key="5">
    <source>
        <dbReference type="EMBL" id="CDM70348.1"/>
    </source>
</evidence>
<organism evidence="5 6">
    <name type="scientific">Clostridium bornimense</name>
    <dbReference type="NCBI Taxonomy" id="1216932"/>
    <lineage>
        <taxon>Bacteria</taxon>
        <taxon>Bacillati</taxon>
        <taxon>Bacillota</taxon>
        <taxon>Clostridia</taxon>
        <taxon>Eubacteriales</taxon>
        <taxon>Clostridiaceae</taxon>
        <taxon>Clostridium</taxon>
    </lineage>
</organism>
<dbReference type="SMART" id="SM00871">
    <property type="entry name" value="AraC_E_bind"/>
    <property type="match status" value="1"/>
</dbReference>
<evidence type="ECO:0000256" key="3">
    <source>
        <dbReference type="ARBA" id="ARBA00023163"/>
    </source>
</evidence>
<dbReference type="OrthoDB" id="9801123at2"/>
<sequence length="287" mass="33320">MEWIDKMNSALDYIEENLDKEIDYEVVAMKACCSSYNFQRMFSFIADVSLGEYIRRRKLTKAALELQKEGSRVLDVALKYGYESPVSFARAFTNLHGVTPSEGKKEGATLKSYPRISFKISIKGVEEMNYRIEKEKGFRLLGRKKTISTKNGENFIQIPKFWNESCEDGTCDKLMGLCDDSNKAMYGVCYNFGKDEFDYMIAVNSNKDVEEKYEVLDVPELTWVKFECRGKMPEAQQNVWKRIFTEWLPTSGYEHDEGPEIEWYSNGDMSSDNYLSEIWIPIKKSNK</sequence>
<keyword evidence="6" id="KW-1185">Reference proteome</keyword>
<dbReference type="SMART" id="SM00342">
    <property type="entry name" value="HTH_ARAC"/>
    <property type="match status" value="1"/>
</dbReference>
<dbReference type="Proteomes" id="UP000019426">
    <property type="component" value="Chromosome M2/40_rep2"/>
</dbReference>
<dbReference type="STRING" id="1216932.CM240_3231"/>
<dbReference type="AlphaFoldDB" id="W6S0R4"/>
<dbReference type="InterPro" id="IPR029441">
    <property type="entry name" value="Cass2"/>
</dbReference>
<dbReference type="InterPro" id="IPR018062">
    <property type="entry name" value="HTH_AraC-typ_CS"/>
</dbReference>
<dbReference type="InterPro" id="IPR018060">
    <property type="entry name" value="HTH_AraC"/>
</dbReference>
<dbReference type="SUPFAM" id="SSF55136">
    <property type="entry name" value="Probable bacterial effector-binding domain"/>
    <property type="match status" value="1"/>
</dbReference>
<dbReference type="PANTHER" id="PTHR47504:SF5">
    <property type="entry name" value="RIGHT ORIGIN-BINDING PROTEIN"/>
    <property type="match status" value="1"/>
</dbReference>
<dbReference type="EMBL" id="HG917869">
    <property type="protein sequence ID" value="CDM70348.1"/>
    <property type="molecule type" value="Genomic_DNA"/>
</dbReference>
<dbReference type="PROSITE" id="PS01124">
    <property type="entry name" value="HTH_ARAC_FAMILY_2"/>
    <property type="match status" value="1"/>
</dbReference>
<keyword evidence="2" id="KW-0238">DNA-binding</keyword>
<dbReference type="InterPro" id="IPR011256">
    <property type="entry name" value="Reg_factor_effector_dom_sf"/>
</dbReference>
<dbReference type="PROSITE" id="PS00041">
    <property type="entry name" value="HTH_ARAC_FAMILY_1"/>
    <property type="match status" value="1"/>
</dbReference>